<sequence length="108" mass="12432">MSKAEPYVQCDEQGVMRVSHTRVMLDSIVAGFEQGHSPETIQQQYPALSLEEVYGAITYYLAHREEVEAYLKRQDEQWESWRLTSQANASSVLERLRALRKVDAPKTT</sequence>
<dbReference type="Gene3D" id="1.10.10.10">
    <property type="entry name" value="Winged helix-like DNA-binding domain superfamily/Winged helix DNA-binding domain"/>
    <property type="match status" value="1"/>
</dbReference>
<comment type="caution">
    <text evidence="1">The sequence shown here is derived from an EMBL/GenBank/DDBJ whole genome shotgun (WGS) entry which is preliminary data.</text>
</comment>
<organism evidence="1 2">
    <name type="scientific">Entotheonella factor</name>
    <dbReference type="NCBI Taxonomy" id="1429438"/>
    <lineage>
        <taxon>Bacteria</taxon>
        <taxon>Pseudomonadati</taxon>
        <taxon>Nitrospinota/Tectimicrobiota group</taxon>
        <taxon>Candidatus Tectimicrobiota</taxon>
        <taxon>Candidatus Entotheonellia</taxon>
        <taxon>Candidatus Entotheonellales</taxon>
        <taxon>Candidatus Entotheonellaceae</taxon>
        <taxon>Candidatus Entotheonella</taxon>
    </lineage>
</organism>
<dbReference type="InterPro" id="IPR036388">
    <property type="entry name" value="WH-like_DNA-bd_sf"/>
</dbReference>
<dbReference type="Proteomes" id="UP000019141">
    <property type="component" value="Unassembled WGS sequence"/>
</dbReference>
<keyword evidence="2" id="KW-1185">Reference proteome</keyword>
<dbReference type="HOGENOM" id="CLU_146679_1_0_7"/>
<dbReference type="InterPro" id="IPR007367">
    <property type="entry name" value="DUF433"/>
</dbReference>
<dbReference type="InterPro" id="IPR009057">
    <property type="entry name" value="Homeodomain-like_sf"/>
</dbReference>
<accession>W4LNC8</accession>
<evidence type="ECO:0008006" key="3">
    <source>
        <dbReference type="Google" id="ProtNLM"/>
    </source>
</evidence>
<evidence type="ECO:0000313" key="2">
    <source>
        <dbReference type="Proteomes" id="UP000019141"/>
    </source>
</evidence>
<evidence type="ECO:0000313" key="1">
    <source>
        <dbReference type="EMBL" id="ETW99477.1"/>
    </source>
</evidence>
<proteinExistence type="predicted"/>
<reference evidence="1 2" key="1">
    <citation type="journal article" date="2014" name="Nature">
        <title>An environmental bacterial taxon with a large and distinct metabolic repertoire.</title>
        <authorList>
            <person name="Wilson M.C."/>
            <person name="Mori T."/>
            <person name="Ruckert C."/>
            <person name="Uria A.R."/>
            <person name="Helf M.J."/>
            <person name="Takada K."/>
            <person name="Gernert C."/>
            <person name="Steffens U.A."/>
            <person name="Heycke N."/>
            <person name="Schmitt S."/>
            <person name="Rinke C."/>
            <person name="Helfrich E.J."/>
            <person name="Brachmann A.O."/>
            <person name="Gurgui C."/>
            <person name="Wakimoto T."/>
            <person name="Kracht M."/>
            <person name="Crusemann M."/>
            <person name="Hentschel U."/>
            <person name="Abe I."/>
            <person name="Matsunaga S."/>
            <person name="Kalinowski J."/>
            <person name="Takeyama H."/>
            <person name="Piel J."/>
        </authorList>
    </citation>
    <scope>NUCLEOTIDE SEQUENCE [LARGE SCALE GENOMIC DNA]</scope>
    <source>
        <strain evidence="2">TSY1</strain>
    </source>
</reference>
<dbReference type="EMBL" id="AZHW01000441">
    <property type="protein sequence ID" value="ETW99477.1"/>
    <property type="molecule type" value="Genomic_DNA"/>
</dbReference>
<dbReference type="Pfam" id="PF04255">
    <property type="entry name" value="DUF433"/>
    <property type="match status" value="1"/>
</dbReference>
<name>W4LNC8_ENTF1</name>
<dbReference type="SUPFAM" id="SSF46689">
    <property type="entry name" value="Homeodomain-like"/>
    <property type="match status" value="1"/>
</dbReference>
<dbReference type="AlphaFoldDB" id="W4LNC8"/>
<protein>
    <recommendedName>
        <fullName evidence="3">DUF433 domain-containing protein</fullName>
    </recommendedName>
</protein>
<gene>
    <name evidence="1" type="ORF">ETSY1_14885</name>
</gene>